<feature type="chain" id="PRO_5034830119" description="Lysophospholipase" evidence="9">
    <location>
        <begin position="27"/>
        <end position="724"/>
    </location>
</feature>
<proteinExistence type="inferred from homology"/>
<dbReference type="GO" id="GO:0004622">
    <property type="term" value="F:phosphatidylcholine lysophospholipase activity"/>
    <property type="evidence" value="ECO:0007669"/>
    <property type="project" value="UniProtKB-EC"/>
</dbReference>
<dbReference type="EMBL" id="JAACJP010000003">
    <property type="protein sequence ID" value="KAF5385756.1"/>
    <property type="molecule type" value="Genomic_DNA"/>
</dbReference>
<dbReference type="PROSITE" id="PS51210">
    <property type="entry name" value="PLA2C"/>
    <property type="match status" value="1"/>
</dbReference>
<evidence type="ECO:0000256" key="2">
    <source>
        <dbReference type="ARBA" id="ARBA00013274"/>
    </source>
</evidence>
<dbReference type="InterPro" id="IPR016035">
    <property type="entry name" value="Acyl_Trfase/lysoPLipase"/>
</dbReference>
<accession>A0A8H5HLM9</accession>
<dbReference type="AlphaFoldDB" id="A0A8H5HLM9"/>
<organism evidence="12 13">
    <name type="scientific">Tricholomella constricta</name>
    <dbReference type="NCBI Taxonomy" id="117010"/>
    <lineage>
        <taxon>Eukaryota</taxon>
        <taxon>Fungi</taxon>
        <taxon>Dikarya</taxon>
        <taxon>Basidiomycota</taxon>
        <taxon>Agaricomycotina</taxon>
        <taxon>Agaricomycetes</taxon>
        <taxon>Agaricomycetidae</taxon>
        <taxon>Agaricales</taxon>
        <taxon>Tricholomatineae</taxon>
        <taxon>Lyophyllaceae</taxon>
        <taxon>Tricholomella</taxon>
    </lineage>
</organism>
<evidence type="ECO:0000256" key="5">
    <source>
        <dbReference type="ARBA" id="ARBA00022963"/>
    </source>
</evidence>
<keyword evidence="10" id="KW-1133">Transmembrane helix</keyword>
<feature type="transmembrane region" description="Helical" evidence="10">
    <location>
        <begin position="655"/>
        <end position="678"/>
    </location>
</feature>
<evidence type="ECO:0000256" key="6">
    <source>
        <dbReference type="ARBA" id="ARBA00023098"/>
    </source>
</evidence>
<keyword evidence="4 8" id="KW-0378">Hydrolase</keyword>
<dbReference type="Pfam" id="PF01735">
    <property type="entry name" value="PLA2_B"/>
    <property type="match status" value="1"/>
</dbReference>
<reference evidence="12 13" key="1">
    <citation type="journal article" date="2020" name="ISME J.">
        <title>Uncovering the hidden diversity of litter-decomposition mechanisms in mushroom-forming fungi.</title>
        <authorList>
            <person name="Floudas D."/>
            <person name="Bentzer J."/>
            <person name="Ahren D."/>
            <person name="Johansson T."/>
            <person name="Persson P."/>
            <person name="Tunlid A."/>
        </authorList>
    </citation>
    <scope>NUCLEOTIDE SEQUENCE [LARGE SCALE GENOMIC DNA]</scope>
    <source>
        <strain evidence="12 13">CBS 661.87</strain>
    </source>
</reference>
<evidence type="ECO:0000313" key="12">
    <source>
        <dbReference type="EMBL" id="KAF5385756.1"/>
    </source>
</evidence>
<dbReference type="GO" id="GO:0005829">
    <property type="term" value="C:cytosol"/>
    <property type="evidence" value="ECO:0007669"/>
    <property type="project" value="TreeGrafter"/>
</dbReference>
<gene>
    <name evidence="12" type="ORF">D9615_002485</name>
</gene>
<evidence type="ECO:0000313" key="13">
    <source>
        <dbReference type="Proteomes" id="UP000565441"/>
    </source>
</evidence>
<keyword evidence="13" id="KW-1185">Reference proteome</keyword>
<evidence type="ECO:0000259" key="11">
    <source>
        <dbReference type="PROSITE" id="PS51210"/>
    </source>
</evidence>
<keyword evidence="10" id="KW-0472">Membrane</keyword>
<keyword evidence="3 9" id="KW-0732">Signal</keyword>
<dbReference type="PANTHER" id="PTHR10728">
    <property type="entry name" value="CYTOSOLIC PHOSPHOLIPASE A2"/>
    <property type="match status" value="1"/>
</dbReference>
<feature type="signal peptide" evidence="9">
    <location>
        <begin position="1"/>
        <end position="26"/>
    </location>
</feature>
<evidence type="ECO:0000256" key="4">
    <source>
        <dbReference type="ARBA" id="ARBA00022801"/>
    </source>
</evidence>
<name>A0A8H5HLM9_9AGAR</name>
<dbReference type="Proteomes" id="UP000565441">
    <property type="component" value="Unassembled WGS sequence"/>
</dbReference>
<keyword evidence="5 8" id="KW-0442">Lipid degradation</keyword>
<comment type="caution">
    <text evidence="12">The sequence shown here is derived from an EMBL/GenBank/DDBJ whole genome shotgun (WGS) entry which is preliminary data.</text>
</comment>
<keyword evidence="10" id="KW-0812">Transmembrane</keyword>
<dbReference type="InterPro" id="IPR002642">
    <property type="entry name" value="LysoPLipase_cat_dom"/>
</dbReference>
<evidence type="ECO:0000256" key="10">
    <source>
        <dbReference type="SAM" id="Phobius"/>
    </source>
</evidence>
<evidence type="ECO:0000256" key="9">
    <source>
        <dbReference type="RuleBase" id="RU362103"/>
    </source>
</evidence>
<evidence type="ECO:0000256" key="8">
    <source>
        <dbReference type="PROSITE-ProRule" id="PRU00555"/>
    </source>
</evidence>
<keyword evidence="6 8" id="KW-0443">Lipid metabolism</keyword>
<dbReference type="GO" id="GO:0046475">
    <property type="term" value="P:glycerophospholipid catabolic process"/>
    <property type="evidence" value="ECO:0007669"/>
    <property type="project" value="TreeGrafter"/>
</dbReference>
<sequence>MFHLVPRRRLKLRVLLAIYLLVPVTSQDVLESQDSVIDYAPNTNVQCPDLSTTSLIRVFTPQNQTLHPEETEYVSKRASDVLPDAWRDWLGVSTAEHGYNLSAFQGNFPRVGMAIPGGGMRAALYAAGCLSGLDARNDSAKAAGTGGLLQVVSYMSGLSGGSWITGSLFFNNWPTINEMVLGNDKDMEGWLLELSLATPDGINLFSDKNQAFFGSVLWSVMAKANKGVDTSITDPWSRMISYHFLNQTNRKNFFTNDTAHGAGQLWSDIPLIPAYQQHKTPFPIIVADSRPVGSNLTTSLSLDPVVYEITPLEFASYDPNLSAAMNLTYAGTHLSNGKPENGSACVTRFDQAGFIMGTSASLFNQLFDFARNSISAFSSDDGDGLLYVLKRQLREVRTRADDVANWPSPFNGLKNTTFEDSDKNWLELIDGASNHENIPYAPLFVRARGMDVIVTIEGSADESNNWPNGSSLVFTNQRQSTLLRSSHQQFPPIPQTPEAFIEAGVNARPTFFGCDPKQDPPEFPLVIYLPNAPPLNGDDPVTNTGTFKLSYTRKHQSLFLSQVHRNTISGFTPNANTPDPNFGTCLQCAAIDRARLKVSPPIPRSALCDQCFQQYCYDPRNPPSKLALPGRKQVFVDPDPAGFSKLGNFFSKNKFALIGGLAGLVALLGAMIGGLLLWKRRKTKQQTYKRVNTLHEDDAPWQRYLDHPRGESYELPNHRGSLAH</sequence>
<dbReference type="GO" id="GO:0004623">
    <property type="term" value="F:phospholipase A2 activity"/>
    <property type="evidence" value="ECO:0007669"/>
    <property type="project" value="TreeGrafter"/>
</dbReference>
<dbReference type="OrthoDB" id="4084751at2759"/>
<evidence type="ECO:0000256" key="7">
    <source>
        <dbReference type="ARBA" id="ARBA00023180"/>
    </source>
</evidence>
<feature type="domain" description="PLA2c" evidence="11">
    <location>
        <begin position="46"/>
        <end position="622"/>
    </location>
</feature>
<comment type="catalytic activity">
    <reaction evidence="9">
        <text>a 1-acyl-sn-glycero-3-phosphocholine + H2O = sn-glycerol 3-phosphocholine + a fatty acid + H(+)</text>
        <dbReference type="Rhea" id="RHEA:15177"/>
        <dbReference type="ChEBI" id="CHEBI:15377"/>
        <dbReference type="ChEBI" id="CHEBI:15378"/>
        <dbReference type="ChEBI" id="CHEBI:16870"/>
        <dbReference type="ChEBI" id="CHEBI:28868"/>
        <dbReference type="ChEBI" id="CHEBI:58168"/>
        <dbReference type="EC" id="3.1.1.5"/>
    </reaction>
</comment>
<dbReference type="SMART" id="SM00022">
    <property type="entry name" value="PLAc"/>
    <property type="match status" value="1"/>
</dbReference>
<evidence type="ECO:0000256" key="3">
    <source>
        <dbReference type="ARBA" id="ARBA00022729"/>
    </source>
</evidence>
<dbReference type="PANTHER" id="PTHR10728:SF33">
    <property type="entry name" value="LYSOPHOSPHOLIPASE 1-RELATED"/>
    <property type="match status" value="1"/>
</dbReference>
<comment type="similarity">
    <text evidence="1 9">Belongs to the lysophospholipase family.</text>
</comment>
<protein>
    <recommendedName>
        <fullName evidence="2 9">Lysophospholipase</fullName>
        <ecNumber evidence="2 9">3.1.1.5</ecNumber>
    </recommendedName>
</protein>
<keyword evidence="7" id="KW-0325">Glycoprotein</keyword>
<dbReference type="Gene3D" id="3.40.1090.10">
    <property type="entry name" value="Cytosolic phospholipase A2 catalytic domain"/>
    <property type="match status" value="1"/>
</dbReference>
<dbReference type="EC" id="3.1.1.5" evidence="2 9"/>
<dbReference type="SUPFAM" id="SSF52151">
    <property type="entry name" value="FabD/lysophospholipase-like"/>
    <property type="match status" value="1"/>
</dbReference>
<evidence type="ECO:0000256" key="1">
    <source>
        <dbReference type="ARBA" id="ARBA00008780"/>
    </source>
</evidence>